<dbReference type="HOGENOM" id="CLU_1648386_0_0_2"/>
<evidence type="ECO:0000313" key="1">
    <source>
        <dbReference type="EMBL" id="AIU70314.1"/>
    </source>
</evidence>
<dbReference type="KEGG" id="teu:TEU_08210"/>
<dbReference type="EMBL" id="CP008887">
    <property type="protein sequence ID" value="AIU70314.1"/>
    <property type="molecule type" value="Genomic_DNA"/>
</dbReference>
<evidence type="ECO:0008006" key="3">
    <source>
        <dbReference type="Google" id="ProtNLM"/>
    </source>
</evidence>
<dbReference type="STRING" id="1505907.TEU_08210"/>
<dbReference type="AlphaFoldDB" id="A0A097QV10"/>
<proteinExistence type="predicted"/>
<accession>A0A097QV10</accession>
<protein>
    <recommendedName>
        <fullName evidence="3">DUF5667 domain-containing protein</fullName>
    </recommendedName>
</protein>
<evidence type="ECO:0000313" key="2">
    <source>
        <dbReference type="Proteomes" id="UP000029980"/>
    </source>
</evidence>
<dbReference type="GeneID" id="25153417"/>
<dbReference type="RefSeq" id="WP_050003286.1">
    <property type="nucleotide sequence ID" value="NZ_CP008887.1"/>
</dbReference>
<organism evidence="1 2">
    <name type="scientific">Thermococcus eurythermalis</name>
    <dbReference type="NCBI Taxonomy" id="1505907"/>
    <lineage>
        <taxon>Archaea</taxon>
        <taxon>Methanobacteriati</taxon>
        <taxon>Methanobacteriota</taxon>
        <taxon>Thermococci</taxon>
        <taxon>Thermococcales</taxon>
        <taxon>Thermococcaceae</taxon>
        <taxon>Thermococcus</taxon>
    </lineage>
</organism>
<keyword evidence="2" id="KW-1185">Reference proteome</keyword>
<sequence>MSRNHVSAILLLVFIMMVIPYASATTVGIDLAHGENPNCLVPVVYKNQTYQLDLIFYELLTGKLKKAIQVTTDRSEVQRLVRKLVEGLGRNAVLSAKLNDKAGLISALEELKEFTREERGEVERAIETVELLLMEGLPISPELVERVEVLVDRIKREVEG</sequence>
<reference evidence="1 2" key="1">
    <citation type="journal article" date="2015" name="Int. J. Syst. Evol. Microbiol.">
        <title>Thermococcus eurythermalis sp. nov., a conditional piezophilic hyperthermophilic archaeon with a wide temperature range isolated from an oil-immersed chimney in the Guaymas Basin.</title>
        <authorList>
            <person name="Zhao W."/>
            <person name="Zeng X."/>
            <person name="Xiao X."/>
        </authorList>
    </citation>
    <scope>NUCLEOTIDE SEQUENCE [LARGE SCALE GENOMIC DNA]</scope>
    <source>
        <strain evidence="1 2">A501</strain>
    </source>
</reference>
<gene>
    <name evidence="1" type="ORF">TEU_08210</name>
</gene>
<dbReference type="Proteomes" id="UP000029980">
    <property type="component" value="Chromosome"/>
</dbReference>
<name>A0A097QV10_9EURY</name>